<evidence type="ECO:0000256" key="1">
    <source>
        <dbReference type="ARBA" id="ARBA00006547"/>
    </source>
</evidence>
<dbReference type="PANTHER" id="PTHR11786">
    <property type="entry name" value="N-HYDROXYARYLAMINE O-ACETYLTRANSFERASE"/>
    <property type="match status" value="1"/>
</dbReference>
<comment type="similarity">
    <text evidence="1">Belongs to the arylamine N-acetyltransferase family.</text>
</comment>
<proteinExistence type="inferred from homology"/>
<keyword evidence="3" id="KW-1185">Reference proteome</keyword>
<dbReference type="SUPFAM" id="SSF54001">
    <property type="entry name" value="Cysteine proteinases"/>
    <property type="match status" value="1"/>
</dbReference>
<dbReference type="Proteomes" id="UP001153618">
    <property type="component" value="Unassembled WGS sequence"/>
</dbReference>
<name>A0A9W4HHK3_PENOL</name>
<dbReference type="PANTHER" id="PTHR11786:SF0">
    <property type="entry name" value="ARYLAMINE N-ACETYLTRANSFERASE 4-RELATED"/>
    <property type="match status" value="1"/>
</dbReference>
<dbReference type="EMBL" id="CAJVOS010000014">
    <property type="protein sequence ID" value="CAG8017094.1"/>
    <property type="molecule type" value="Genomic_DNA"/>
</dbReference>
<evidence type="ECO:0000313" key="3">
    <source>
        <dbReference type="Proteomes" id="UP001153618"/>
    </source>
</evidence>
<organism evidence="2 3">
    <name type="scientific">Penicillium olsonii</name>
    <dbReference type="NCBI Taxonomy" id="99116"/>
    <lineage>
        <taxon>Eukaryota</taxon>
        <taxon>Fungi</taxon>
        <taxon>Dikarya</taxon>
        <taxon>Ascomycota</taxon>
        <taxon>Pezizomycotina</taxon>
        <taxon>Eurotiomycetes</taxon>
        <taxon>Eurotiomycetidae</taxon>
        <taxon>Eurotiales</taxon>
        <taxon>Aspergillaceae</taxon>
        <taxon>Penicillium</taxon>
    </lineage>
</organism>
<accession>A0A9W4HHK3</accession>
<dbReference type="Pfam" id="PF00797">
    <property type="entry name" value="Acetyltransf_2"/>
    <property type="match status" value="1"/>
</dbReference>
<comment type="caution">
    <text evidence="2">The sequence shown here is derived from an EMBL/GenBank/DDBJ whole genome shotgun (WGS) entry which is preliminary data.</text>
</comment>
<dbReference type="Gene3D" id="3.30.2140.20">
    <property type="match status" value="1"/>
</dbReference>
<evidence type="ECO:0008006" key="4">
    <source>
        <dbReference type="Google" id="ProtNLM"/>
    </source>
</evidence>
<protein>
    <recommendedName>
        <fullName evidence="4">Arylamine N-acetyltransferase</fullName>
    </recommendedName>
</protein>
<evidence type="ECO:0000313" key="2">
    <source>
        <dbReference type="EMBL" id="CAG8017094.1"/>
    </source>
</evidence>
<reference evidence="2" key="1">
    <citation type="submission" date="2021-07" db="EMBL/GenBank/DDBJ databases">
        <authorList>
            <person name="Branca A.L. A."/>
        </authorList>
    </citation>
    <scope>NUCLEOTIDE SEQUENCE</scope>
</reference>
<gene>
    <name evidence="2" type="ORF">POLS_LOCUS2294</name>
</gene>
<dbReference type="AlphaFoldDB" id="A0A9W4HHK3"/>
<dbReference type="InterPro" id="IPR053710">
    <property type="entry name" value="Arylamine_NAT_domain_sf"/>
</dbReference>
<dbReference type="GO" id="GO:0016407">
    <property type="term" value="F:acetyltransferase activity"/>
    <property type="evidence" value="ECO:0007669"/>
    <property type="project" value="InterPro"/>
</dbReference>
<dbReference type="InterPro" id="IPR001447">
    <property type="entry name" value="Arylamine_N-AcTrfase"/>
</dbReference>
<sequence>MTSRPTYSEQQLELYLERIGYSTSGGRLQNLRQNIDQDALGTLGELQRRHIAAIPWGNSALHYSQHHTNSLNPKWMFEKMVSRRHDGYCMESTGMFLIVLRSLGYTVYPTAGRVSHAAVKGVDDGLYLAFNHMVLIVCIQGEKYMADVGFGNNCATSPLPLQEFATAAFIAPSEMRLVKESIAEFENPSQKVWIYQVRYNPDSAWLPQFCFSDIEFLPQDFEVMNFSVSQSRTSMFIKTVICTRMLLSLDGSEVKGQCVMAGREVKRRIRGQTEVLETLQSEGDRVAALAKYFDMHFHEDEIQGIQGMTSEII</sequence>
<dbReference type="OrthoDB" id="10260017at2759"/>
<dbReference type="InterPro" id="IPR038765">
    <property type="entry name" value="Papain-like_cys_pep_sf"/>
</dbReference>